<keyword evidence="1" id="KW-0812">Transmembrane</keyword>
<keyword evidence="1" id="KW-1133">Transmembrane helix</keyword>
<protein>
    <submittedName>
        <fullName evidence="2">Uncharacterized protein</fullName>
    </submittedName>
</protein>
<evidence type="ECO:0000313" key="2">
    <source>
        <dbReference type="EMBL" id="HFI90864.1"/>
    </source>
</evidence>
<gene>
    <name evidence="2" type="ORF">ENS31_04940</name>
</gene>
<reference evidence="2" key="1">
    <citation type="journal article" date="2020" name="mSystems">
        <title>Genome- and Community-Level Interaction Insights into Carbon Utilization and Element Cycling Functions of Hydrothermarchaeota in Hydrothermal Sediment.</title>
        <authorList>
            <person name="Zhou Z."/>
            <person name="Liu Y."/>
            <person name="Xu W."/>
            <person name="Pan J."/>
            <person name="Luo Z.H."/>
            <person name="Li M."/>
        </authorList>
    </citation>
    <scope>NUCLEOTIDE SEQUENCE [LARGE SCALE GENOMIC DNA]</scope>
    <source>
        <strain evidence="2">SpSt-479</strain>
    </source>
</reference>
<dbReference type="EMBL" id="DSUJ01000008">
    <property type="protein sequence ID" value="HFI90864.1"/>
    <property type="molecule type" value="Genomic_DNA"/>
</dbReference>
<organism evidence="2">
    <name type="scientific">Ignavibacterium album</name>
    <dbReference type="NCBI Taxonomy" id="591197"/>
    <lineage>
        <taxon>Bacteria</taxon>
        <taxon>Pseudomonadati</taxon>
        <taxon>Ignavibacteriota</taxon>
        <taxon>Ignavibacteria</taxon>
        <taxon>Ignavibacteriales</taxon>
        <taxon>Ignavibacteriaceae</taxon>
        <taxon>Ignavibacterium</taxon>
    </lineage>
</organism>
<name>A0A7V2ZIX8_9BACT</name>
<accession>A0A7V2ZIX8</accession>
<proteinExistence type="predicted"/>
<comment type="caution">
    <text evidence="2">The sequence shown here is derived from an EMBL/GenBank/DDBJ whole genome shotgun (WGS) entry which is preliminary data.</text>
</comment>
<evidence type="ECO:0000256" key="1">
    <source>
        <dbReference type="SAM" id="Phobius"/>
    </source>
</evidence>
<sequence length="125" mass="14133">MKRNDIIIISASVVIVMLILGYYFLYNIYETEAELNPKYLYADTNSIIEIKVIPINALGTRATFRSIISEVEIIEGKELVEIISTNNGLLKLKSKGLKGKVGIKIYSKHSLFPQYIEITILPLQV</sequence>
<dbReference type="AlphaFoldDB" id="A0A7V2ZIX8"/>
<feature type="transmembrane region" description="Helical" evidence="1">
    <location>
        <begin position="6"/>
        <end position="25"/>
    </location>
</feature>
<keyword evidence="1" id="KW-0472">Membrane</keyword>